<dbReference type="Proteomes" id="UP000663193">
    <property type="component" value="Chromosome 10"/>
</dbReference>
<evidence type="ECO:0000313" key="1">
    <source>
        <dbReference type="EMBL" id="QRC99624.1"/>
    </source>
</evidence>
<dbReference type="VEuPathDB" id="FungiDB:JI435_413730"/>
<name>A0A7U2F6H1_PHANO</name>
<accession>A0A7U2F6H1</accession>
<gene>
    <name evidence="1" type="ORF">JI435_413730</name>
</gene>
<reference evidence="2" key="1">
    <citation type="journal article" date="2021" name="BMC Genomics">
        <title>Chromosome-level genome assembly and manually-curated proteome of model necrotroph Parastagonospora nodorum Sn15 reveals a genome-wide trove of candidate effector homologs, and redundancy of virulence-related functions within an accessory chromosome.</title>
        <authorList>
            <person name="Bertazzoni S."/>
            <person name="Jones D.A.B."/>
            <person name="Phan H.T."/>
            <person name="Tan K.-C."/>
            <person name="Hane J.K."/>
        </authorList>
    </citation>
    <scope>NUCLEOTIDE SEQUENCE [LARGE SCALE GENOMIC DNA]</scope>
    <source>
        <strain evidence="2">SN15 / ATCC MYA-4574 / FGSC 10173)</strain>
    </source>
</reference>
<dbReference type="AlphaFoldDB" id="A0A7U2F6H1"/>
<evidence type="ECO:0000313" key="2">
    <source>
        <dbReference type="Proteomes" id="UP000663193"/>
    </source>
</evidence>
<proteinExistence type="predicted"/>
<organism evidence="1 2">
    <name type="scientific">Phaeosphaeria nodorum (strain SN15 / ATCC MYA-4574 / FGSC 10173)</name>
    <name type="common">Glume blotch fungus</name>
    <name type="synonym">Parastagonospora nodorum</name>
    <dbReference type="NCBI Taxonomy" id="321614"/>
    <lineage>
        <taxon>Eukaryota</taxon>
        <taxon>Fungi</taxon>
        <taxon>Dikarya</taxon>
        <taxon>Ascomycota</taxon>
        <taxon>Pezizomycotina</taxon>
        <taxon>Dothideomycetes</taxon>
        <taxon>Pleosporomycetidae</taxon>
        <taxon>Pleosporales</taxon>
        <taxon>Pleosporineae</taxon>
        <taxon>Phaeosphaeriaceae</taxon>
        <taxon>Parastagonospora</taxon>
    </lineage>
</organism>
<dbReference type="EMBL" id="CP069032">
    <property type="protein sequence ID" value="QRC99624.1"/>
    <property type="molecule type" value="Genomic_DNA"/>
</dbReference>
<sequence>MTAARCCRRLKLFYPVTPPQLRTAAAHVTRQPPVAPQPHLQQVNKALSISVPKYTTATINAITATVSIVATSYTANTAITLARHCRFNRILRFLD</sequence>
<protein>
    <submittedName>
        <fullName evidence="1">Uncharacterized protein</fullName>
    </submittedName>
</protein>
<keyword evidence="2" id="KW-1185">Reference proteome</keyword>